<feature type="transmembrane region" description="Helical" evidence="7">
    <location>
        <begin position="127"/>
        <end position="148"/>
    </location>
</feature>
<evidence type="ECO:0000313" key="9">
    <source>
        <dbReference type="EMBL" id="MEU6824511.1"/>
    </source>
</evidence>
<dbReference type="InterPro" id="IPR051211">
    <property type="entry name" value="PG_lysyltransferase"/>
</dbReference>
<evidence type="ECO:0000256" key="3">
    <source>
        <dbReference type="ARBA" id="ARBA00022692"/>
    </source>
</evidence>
<evidence type="ECO:0000256" key="1">
    <source>
        <dbReference type="ARBA" id="ARBA00004651"/>
    </source>
</evidence>
<evidence type="ECO:0000256" key="4">
    <source>
        <dbReference type="ARBA" id="ARBA00022989"/>
    </source>
</evidence>
<gene>
    <name evidence="9" type="ORF">ABZ921_28095</name>
</gene>
<dbReference type="PANTHER" id="PTHR34697:SF2">
    <property type="entry name" value="PHOSPHATIDYLGLYCEROL LYSYLTRANSFERASE"/>
    <property type="match status" value="1"/>
</dbReference>
<evidence type="ECO:0000313" key="10">
    <source>
        <dbReference type="Proteomes" id="UP001551176"/>
    </source>
</evidence>
<feature type="transmembrane region" description="Helical" evidence="7">
    <location>
        <begin position="90"/>
        <end position="115"/>
    </location>
</feature>
<feature type="transmembrane region" description="Helical" evidence="7">
    <location>
        <begin position="192"/>
        <end position="208"/>
    </location>
</feature>
<sequence length="874" mass="93218">MTTSAAPPGPGAPGPDPAAPLAPPGERGPVRVLRAVGRAFEPVRRAPVTVFVVVALWAVGAFTGSLGAGPSGTLLNDIGVGVPALADGRWWTPLTSMLWCPGIGNYIGSTLLLLLLGAAAEQRMGSLWTAVVLFLGQVLGSLLGTGIVKLGALAGEDWLNDLSRNLTATPGIGACAVGAFLSYRLDALWRRRLQLGLIVFPLMLVLYVGHLQGVLRLAGVVVGLALGALAHGDTHRMRMPHASHAEGRVLVALVVAASAVGPLVATLYKDSLGPFNVLDLYVSGGPSPQDIADACVDAGSSDCARVHAQDHFYGSPAMLMGIAIPLLLLVLAEGLRRGLRASWRITVAAQLVWLGLMAYLLSDIASHPDRYVLEGSDLADQKAAMIQAVVEQMLLPLLVLVLLLLTRRLFAQGLPRITVTWLAGAVGGALLLACVAYVGIGYAVRDQYTPDATLSKLVAGLPTQFLPPSYEPFFFQGRAPVPVGGTALALYEYCGMLFWVVALIALFVAFRRPMLHPDPGAAARARALLAAHGGSTLSYLTTWPGNHYWFSADGRAAVAYRVHSTVALTTGDPFGEPSARGDAIDGFAAYCDRRGWTPCFYSVTADAKARTDTLGWSSVQVAEDTVVPLPELAFTGKKWQDVRTALNKAKKEGITAEWHVFPKAPIALTDQVRSISEEWVADKGLPEMGFTLGGLDELDDPHVRCLLAVDEDRTVHGITSWMPVYGDSAHAVEGEAVDGVAARPVGWTLDFMRRRSDGFRGSMEFLIASAALGFKEEGAQFLSLSGAPLARSDTGEPPAALQRLLDYAGRTLEPVYGFRSLLNFKAKFQPEYRPMYMCYPDPAALPSITRAIGKAYLPHMKPSQGVRLMRKLTA</sequence>
<feature type="transmembrane region" description="Helical" evidence="7">
    <location>
        <begin position="343"/>
        <end position="362"/>
    </location>
</feature>
<dbReference type="PANTHER" id="PTHR34697">
    <property type="entry name" value="PHOSPHATIDYLGLYCEROL LYSYLTRANSFERASE"/>
    <property type="match status" value="1"/>
</dbReference>
<feature type="transmembrane region" description="Helical" evidence="7">
    <location>
        <begin position="250"/>
        <end position="268"/>
    </location>
</feature>
<keyword evidence="5 7" id="KW-0472">Membrane</keyword>
<evidence type="ECO:0000256" key="5">
    <source>
        <dbReference type="ARBA" id="ARBA00023136"/>
    </source>
</evidence>
<dbReference type="Proteomes" id="UP001551176">
    <property type="component" value="Unassembled WGS sequence"/>
</dbReference>
<accession>A0ABV3BU22</accession>
<dbReference type="RefSeq" id="WP_359353915.1">
    <property type="nucleotide sequence ID" value="NZ_JBEYXV010000015.1"/>
</dbReference>
<dbReference type="InterPro" id="IPR024320">
    <property type="entry name" value="LPG_synthase_C"/>
</dbReference>
<feature type="transmembrane region" description="Helical" evidence="7">
    <location>
        <begin position="214"/>
        <end position="230"/>
    </location>
</feature>
<dbReference type="InterPro" id="IPR035952">
    <property type="entry name" value="Rhomboid-like_sf"/>
</dbReference>
<dbReference type="Gene3D" id="1.20.1540.10">
    <property type="entry name" value="Rhomboid-like"/>
    <property type="match status" value="1"/>
</dbReference>
<evidence type="ECO:0000256" key="2">
    <source>
        <dbReference type="ARBA" id="ARBA00022475"/>
    </source>
</evidence>
<name>A0ABV3BU22_9ACTN</name>
<protein>
    <submittedName>
        <fullName evidence="9">DUF2156 domain-containing protein</fullName>
    </submittedName>
</protein>
<feature type="domain" description="Phosphatidylglycerol lysyltransferase C-terminal" evidence="8">
    <location>
        <begin position="526"/>
        <end position="839"/>
    </location>
</feature>
<dbReference type="Pfam" id="PF09924">
    <property type="entry name" value="LPG_synthase_C"/>
    <property type="match status" value="1"/>
</dbReference>
<feature type="transmembrane region" description="Helical" evidence="7">
    <location>
        <begin position="417"/>
        <end position="440"/>
    </location>
</feature>
<organism evidence="9 10">
    <name type="scientific">Streptomyces atriruber</name>
    <dbReference type="NCBI Taxonomy" id="545121"/>
    <lineage>
        <taxon>Bacteria</taxon>
        <taxon>Bacillati</taxon>
        <taxon>Actinomycetota</taxon>
        <taxon>Actinomycetes</taxon>
        <taxon>Kitasatosporales</taxon>
        <taxon>Streptomycetaceae</taxon>
        <taxon>Streptomyces</taxon>
    </lineage>
</organism>
<feature type="region of interest" description="Disordered" evidence="6">
    <location>
        <begin position="1"/>
        <end position="24"/>
    </location>
</feature>
<keyword evidence="10" id="KW-1185">Reference proteome</keyword>
<comment type="caution">
    <text evidence="9">The sequence shown here is derived from an EMBL/GenBank/DDBJ whole genome shotgun (WGS) entry which is preliminary data.</text>
</comment>
<keyword evidence="2" id="KW-1003">Cell membrane</keyword>
<evidence type="ECO:0000256" key="7">
    <source>
        <dbReference type="SAM" id="Phobius"/>
    </source>
</evidence>
<dbReference type="SUPFAM" id="SSF144091">
    <property type="entry name" value="Rhomboid-like"/>
    <property type="match status" value="1"/>
</dbReference>
<keyword evidence="3 7" id="KW-0812">Transmembrane</keyword>
<feature type="compositionally biased region" description="Pro residues" evidence="6">
    <location>
        <begin position="7"/>
        <end position="23"/>
    </location>
</feature>
<feature type="transmembrane region" description="Helical" evidence="7">
    <location>
        <begin position="382"/>
        <end position="405"/>
    </location>
</feature>
<feature type="transmembrane region" description="Helical" evidence="7">
    <location>
        <begin position="312"/>
        <end position="331"/>
    </location>
</feature>
<evidence type="ECO:0000259" key="8">
    <source>
        <dbReference type="Pfam" id="PF09924"/>
    </source>
</evidence>
<feature type="transmembrane region" description="Helical" evidence="7">
    <location>
        <begin position="490"/>
        <end position="510"/>
    </location>
</feature>
<feature type="transmembrane region" description="Helical" evidence="7">
    <location>
        <begin position="48"/>
        <end position="70"/>
    </location>
</feature>
<evidence type="ECO:0000256" key="6">
    <source>
        <dbReference type="SAM" id="MobiDB-lite"/>
    </source>
</evidence>
<reference evidence="9 10" key="1">
    <citation type="submission" date="2024-06" db="EMBL/GenBank/DDBJ databases">
        <title>The Natural Products Discovery Center: Release of the First 8490 Sequenced Strains for Exploring Actinobacteria Biosynthetic Diversity.</title>
        <authorList>
            <person name="Kalkreuter E."/>
            <person name="Kautsar S.A."/>
            <person name="Yang D."/>
            <person name="Bader C.D."/>
            <person name="Teijaro C.N."/>
            <person name="Fluegel L."/>
            <person name="Davis C.M."/>
            <person name="Simpson J.R."/>
            <person name="Lauterbach L."/>
            <person name="Steele A.D."/>
            <person name="Gui C."/>
            <person name="Meng S."/>
            <person name="Li G."/>
            <person name="Viehrig K."/>
            <person name="Ye F."/>
            <person name="Su P."/>
            <person name="Kiefer A.F."/>
            <person name="Nichols A."/>
            <person name="Cepeda A.J."/>
            <person name="Yan W."/>
            <person name="Fan B."/>
            <person name="Jiang Y."/>
            <person name="Adhikari A."/>
            <person name="Zheng C.-J."/>
            <person name="Schuster L."/>
            <person name="Cowan T.M."/>
            <person name="Smanski M.J."/>
            <person name="Chevrette M.G."/>
            <person name="De Carvalho L.P.S."/>
            <person name="Shen B."/>
        </authorList>
    </citation>
    <scope>NUCLEOTIDE SEQUENCE [LARGE SCALE GENOMIC DNA]</scope>
    <source>
        <strain evidence="9 10">NPDC046838</strain>
    </source>
</reference>
<comment type="subcellular location">
    <subcellularLocation>
        <location evidence="1">Cell membrane</location>
        <topology evidence="1">Multi-pass membrane protein</topology>
    </subcellularLocation>
</comment>
<dbReference type="EMBL" id="JBEYXV010000015">
    <property type="protein sequence ID" value="MEU6824511.1"/>
    <property type="molecule type" value="Genomic_DNA"/>
</dbReference>
<feature type="transmembrane region" description="Helical" evidence="7">
    <location>
        <begin position="168"/>
        <end position="185"/>
    </location>
</feature>
<proteinExistence type="predicted"/>
<keyword evidence="4 7" id="KW-1133">Transmembrane helix</keyword>